<name>A0ABP0G287_CLALP</name>
<dbReference type="Proteomes" id="UP001642483">
    <property type="component" value="Unassembled WGS sequence"/>
</dbReference>
<protein>
    <submittedName>
        <fullName evidence="1">Uncharacterized protein</fullName>
    </submittedName>
</protein>
<gene>
    <name evidence="1" type="ORF">CVLEPA_LOCUS17891</name>
</gene>
<evidence type="ECO:0000313" key="2">
    <source>
        <dbReference type="Proteomes" id="UP001642483"/>
    </source>
</evidence>
<organism evidence="1 2">
    <name type="scientific">Clavelina lepadiformis</name>
    <name type="common">Light-bulb sea squirt</name>
    <name type="synonym">Ascidia lepadiformis</name>
    <dbReference type="NCBI Taxonomy" id="159417"/>
    <lineage>
        <taxon>Eukaryota</taxon>
        <taxon>Metazoa</taxon>
        <taxon>Chordata</taxon>
        <taxon>Tunicata</taxon>
        <taxon>Ascidiacea</taxon>
        <taxon>Aplousobranchia</taxon>
        <taxon>Clavelinidae</taxon>
        <taxon>Clavelina</taxon>
    </lineage>
</organism>
<proteinExistence type="predicted"/>
<dbReference type="EMBL" id="CAWYQH010000101">
    <property type="protein sequence ID" value="CAK8685970.1"/>
    <property type="molecule type" value="Genomic_DNA"/>
</dbReference>
<accession>A0ABP0G287</accession>
<comment type="caution">
    <text evidence="1">The sequence shown here is derived from an EMBL/GenBank/DDBJ whole genome shotgun (WGS) entry which is preliminary data.</text>
</comment>
<reference evidence="1 2" key="1">
    <citation type="submission" date="2024-02" db="EMBL/GenBank/DDBJ databases">
        <authorList>
            <person name="Daric V."/>
            <person name="Darras S."/>
        </authorList>
    </citation>
    <scope>NUCLEOTIDE SEQUENCE [LARGE SCALE GENOMIC DNA]</scope>
</reference>
<keyword evidence="2" id="KW-1185">Reference proteome</keyword>
<sequence>MNHYSWGNPALHSRAHLPRRDLGQDTHVSSTLGVTAQQTICAFRTPKAGGWRKTIRTATLALSTPPPCTAHQCGVVAPIPAISIPPNDALRILTGCLRPITTRSLLALVPTRGKTLPL</sequence>
<evidence type="ECO:0000313" key="1">
    <source>
        <dbReference type="EMBL" id="CAK8685970.1"/>
    </source>
</evidence>